<dbReference type="EMBL" id="CM047736">
    <property type="protein sequence ID" value="KAJ0052741.1"/>
    <property type="molecule type" value="Genomic_DNA"/>
</dbReference>
<accession>A0ACC0ZIY3</accession>
<proteinExistence type="predicted"/>
<keyword evidence="2" id="KW-1185">Reference proteome</keyword>
<sequence length="590" mass="65863">MGGVGDDEPASKRMKLSSVELRSLSNGSAVTEPIAGSSRGLMARPIKSEGDEEVIGPKGVIKRVEFVRIIAKALYSLGYKKSGALLEEESGTPLHSPVVNLFMQQILDGNWDESVATLPKIGVLDENIVKSASFLILEQKFFELLDGEKVMDALKTLRTEITPLCINNGRVHELSSFIVSPLQCVLAGSPKRDIVRAKSRSKLLEELQKLLPPTIMIPERRLEHLVEQALILQQEACLFHNSLDKDISLYTDHHCGRDQIPSRTLQVLEAHTDEVWFLQFSHNGKYLASSSNDRSAIIWEVDMYGRVALKHKLSGHQKPVSCVSWSSDDQQLLTCGIEEAIRRWDVSSGECLQVFEKAGVGLVSCGWHPDGKWIFSGANDKSICMWEVDGKQHECWKGPRTLKISDLEITSNGKQIISMCRETTILLLDREAKAERFIEEDQTITSFSLSRDNRFLLVNLLNQEIHLWNIEGDVNLVAKYKGHKRARFVIRSCFGGLDQSFIASGSEDSQVYIWHRASCELVEALPGHSGAVNCVSWNPANPHMLASASDDRTIRIWGLKDLKYLNVKRAECHSNSNSNSNGNHYCNGGT</sequence>
<comment type="caution">
    <text evidence="1">The sequence shown here is derived from an EMBL/GenBank/DDBJ whole genome shotgun (WGS) entry which is preliminary data.</text>
</comment>
<evidence type="ECO:0000313" key="1">
    <source>
        <dbReference type="EMBL" id="KAJ0052741.1"/>
    </source>
</evidence>
<evidence type="ECO:0000313" key="2">
    <source>
        <dbReference type="Proteomes" id="UP001163603"/>
    </source>
</evidence>
<gene>
    <name evidence="1" type="ORF">Pint_01372</name>
</gene>
<name>A0ACC0ZIY3_9ROSI</name>
<reference evidence="2" key="1">
    <citation type="journal article" date="2023" name="G3 (Bethesda)">
        <title>Genome assembly and association tests identify interacting loci associated with vigor, precocity, and sex in interspecific pistachio rootstocks.</title>
        <authorList>
            <person name="Palmer W."/>
            <person name="Jacygrad E."/>
            <person name="Sagayaradj S."/>
            <person name="Cavanaugh K."/>
            <person name="Han R."/>
            <person name="Bertier L."/>
            <person name="Beede B."/>
            <person name="Kafkas S."/>
            <person name="Golino D."/>
            <person name="Preece J."/>
            <person name="Michelmore R."/>
        </authorList>
    </citation>
    <scope>NUCLEOTIDE SEQUENCE [LARGE SCALE GENOMIC DNA]</scope>
</reference>
<organism evidence="1 2">
    <name type="scientific">Pistacia integerrima</name>
    <dbReference type="NCBI Taxonomy" id="434235"/>
    <lineage>
        <taxon>Eukaryota</taxon>
        <taxon>Viridiplantae</taxon>
        <taxon>Streptophyta</taxon>
        <taxon>Embryophyta</taxon>
        <taxon>Tracheophyta</taxon>
        <taxon>Spermatophyta</taxon>
        <taxon>Magnoliopsida</taxon>
        <taxon>eudicotyledons</taxon>
        <taxon>Gunneridae</taxon>
        <taxon>Pentapetalae</taxon>
        <taxon>rosids</taxon>
        <taxon>malvids</taxon>
        <taxon>Sapindales</taxon>
        <taxon>Anacardiaceae</taxon>
        <taxon>Pistacia</taxon>
    </lineage>
</organism>
<dbReference type="Proteomes" id="UP001163603">
    <property type="component" value="Chromosome 1"/>
</dbReference>
<protein>
    <submittedName>
        <fullName evidence="1">Uncharacterized protein</fullName>
    </submittedName>
</protein>